<feature type="active site" description="Proton acceptor" evidence="3">
    <location>
        <position position="152"/>
    </location>
</feature>
<keyword evidence="5" id="KW-0276">Fatty acid metabolism</keyword>
<dbReference type="OrthoDB" id="9804774at2"/>
<comment type="subunit">
    <text evidence="5">Homotetramer.</text>
</comment>
<dbReference type="NCBIfam" id="NF009466">
    <property type="entry name" value="PRK12826.1-2"/>
    <property type="match status" value="1"/>
</dbReference>
<evidence type="ECO:0000256" key="1">
    <source>
        <dbReference type="ARBA" id="ARBA00006484"/>
    </source>
</evidence>
<comment type="caution">
    <text evidence="7">The sequence shown here is derived from an EMBL/GenBank/DDBJ whole genome shotgun (WGS) entry which is preliminary data.</text>
</comment>
<dbReference type="GO" id="GO:0051287">
    <property type="term" value="F:NAD binding"/>
    <property type="evidence" value="ECO:0007669"/>
    <property type="project" value="UniProtKB-UniRule"/>
</dbReference>
<dbReference type="AlphaFoldDB" id="A0A1E3WAX5"/>
<evidence type="ECO:0000259" key="6">
    <source>
        <dbReference type="SMART" id="SM00822"/>
    </source>
</evidence>
<dbReference type="NCBIfam" id="NF005559">
    <property type="entry name" value="PRK07231.1"/>
    <property type="match status" value="1"/>
</dbReference>
<dbReference type="NCBIfam" id="TIGR01830">
    <property type="entry name" value="3oxo_ACP_reduc"/>
    <property type="match status" value="1"/>
</dbReference>
<name>A0A1E3WAX5_9HYPH</name>
<accession>A0A1E3WAX5</accession>
<keyword evidence="2 5" id="KW-0560">Oxidoreductase</keyword>
<feature type="binding site" evidence="4">
    <location>
        <position position="38"/>
    </location>
    <ligand>
        <name>NADP(+)</name>
        <dbReference type="ChEBI" id="CHEBI:58349"/>
    </ligand>
</feature>
<dbReference type="InterPro" id="IPR002347">
    <property type="entry name" value="SDR_fam"/>
</dbReference>
<sequence length="245" mass="25590">MFDLKGKNALVTGATGGIGGAIARALHGQGATVAISGTNADKLEALSSELGERVFVLPCDLRDRPAVAQLADTAEKTLGQVDILVNNAGITHDNLFMRMKDEEWDDVIAVNLTSVFTLTRGILRGMMRRRAGRIVNISSISGVFGNPGQGNYAASKAGLVGMTKSLAREVASRGITANCISPGFISTPMTDALTEKQTEAIAAAIPAQSFGKPEDIAAAVVFFSSDEASYVTGETMHVNGGMIMV</sequence>
<keyword evidence="8" id="KW-1185">Reference proteome</keyword>
<comment type="function">
    <text evidence="5">Catalyzes the NADPH-dependent reduction of beta-ketoacyl-ACP substrates to beta-hydroxyacyl-ACP products, the first reductive step in the elongation cycle of fatty acid biosynthesis.</text>
</comment>
<keyword evidence="5" id="KW-0444">Lipid biosynthesis</keyword>
<evidence type="ECO:0000256" key="3">
    <source>
        <dbReference type="PIRSR" id="PIRSR611284-1"/>
    </source>
</evidence>
<dbReference type="GO" id="GO:0004316">
    <property type="term" value="F:3-oxoacyl-[acyl-carrier-protein] reductase (NADPH) activity"/>
    <property type="evidence" value="ECO:0007669"/>
    <property type="project" value="UniProtKB-UniRule"/>
</dbReference>
<comment type="pathway">
    <text evidence="5">Lipid metabolism; fatty acid biosynthesis.</text>
</comment>
<protein>
    <recommendedName>
        <fullName evidence="5">3-oxoacyl-[acyl-carrier-protein] reductase</fullName>
        <ecNumber evidence="5">1.1.1.100</ecNumber>
    </recommendedName>
</protein>
<organism evidence="7 8">
    <name type="scientific">Methyloceanibacter marginalis</name>
    <dbReference type="NCBI Taxonomy" id="1774971"/>
    <lineage>
        <taxon>Bacteria</taxon>
        <taxon>Pseudomonadati</taxon>
        <taxon>Pseudomonadota</taxon>
        <taxon>Alphaproteobacteria</taxon>
        <taxon>Hyphomicrobiales</taxon>
        <taxon>Hyphomicrobiaceae</taxon>
        <taxon>Methyloceanibacter</taxon>
    </lineage>
</organism>
<feature type="binding site" evidence="4">
    <location>
        <begin position="152"/>
        <end position="156"/>
    </location>
    <ligand>
        <name>NADP(+)</name>
        <dbReference type="ChEBI" id="CHEBI:58349"/>
    </ligand>
</feature>
<dbReference type="SUPFAM" id="SSF51735">
    <property type="entry name" value="NAD(P)-binding Rossmann-fold domains"/>
    <property type="match status" value="1"/>
</dbReference>
<evidence type="ECO:0000256" key="5">
    <source>
        <dbReference type="RuleBase" id="RU366074"/>
    </source>
</evidence>
<feature type="domain" description="Ketoreductase" evidence="6">
    <location>
        <begin position="7"/>
        <end position="183"/>
    </location>
</feature>
<dbReference type="Pfam" id="PF13561">
    <property type="entry name" value="adh_short_C2"/>
    <property type="match status" value="1"/>
</dbReference>
<dbReference type="InterPro" id="IPR050259">
    <property type="entry name" value="SDR"/>
</dbReference>
<dbReference type="InterPro" id="IPR057326">
    <property type="entry name" value="KR_dom"/>
</dbReference>
<dbReference type="GO" id="GO:0006633">
    <property type="term" value="P:fatty acid biosynthetic process"/>
    <property type="evidence" value="ECO:0007669"/>
    <property type="project" value="UniProtKB-UniPathway"/>
</dbReference>
<dbReference type="EMBL" id="LPWD01000192">
    <property type="protein sequence ID" value="ODS02954.1"/>
    <property type="molecule type" value="Genomic_DNA"/>
</dbReference>
<dbReference type="InterPro" id="IPR020904">
    <property type="entry name" value="Sc_DH/Rdtase_CS"/>
</dbReference>
<feature type="binding site" evidence="4">
    <location>
        <position position="87"/>
    </location>
    <ligand>
        <name>NADP(+)</name>
        <dbReference type="ChEBI" id="CHEBI:58349"/>
    </ligand>
</feature>
<dbReference type="SMART" id="SM00822">
    <property type="entry name" value="PKS_KR"/>
    <property type="match status" value="1"/>
</dbReference>
<dbReference type="PROSITE" id="PS00061">
    <property type="entry name" value="ADH_SHORT"/>
    <property type="match status" value="1"/>
</dbReference>
<evidence type="ECO:0000313" key="8">
    <source>
        <dbReference type="Proteomes" id="UP000095042"/>
    </source>
</evidence>
<dbReference type="EC" id="1.1.1.100" evidence="5"/>
<keyword evidence="4 5" id="KW-0521">NADP</keyword>
<keyword evidence="5" id="KW-0443">Lipid metabolism</keyword>
<dbReference type="Proteomes" id="UP000095042">
    <property type="component" value="Unassembled WGS sequence"/>
</dbReference>
<dbReference type="Gene3D" id="3.40.50.720">
    <property type="entry name" value="NAD(P)-binding Rossmann-like Domain"/>
    <property type="match status" value="1"/>
</dbReference>
<comment type="catalytic activity">
    <reaction evidence="5">
        <text>a (3R)-hydroxyacyl-[ACP] + NADP(+) = a 3-oxoacyl-[ACP] + NADPH + H(+)</text>
        <dbReference type="Rhea" id="RHEA:17397"/>
        <dbReference type="Rhea" id="RHEA-COMP:9916"/>
        <dbReference type="Rhea" id="RHEA-COMP:9945"/>
        <dbReference type="ChEBI" id="CHEBI:15378"/>
        <dbReference type="ChEBI" id="CHEBI:57783"/>
        <dbReference type="ChEBI" id="CHEBI:58349"/>
        <dbReference type="ChEBI" id="CHEBI:78776"/>
        <dbReference type="ChEBI" id="CHEBI:78827"/>
        <dbReference type="EC" id="1.1.1.100"/>
    </reaction>
</comment>
<evidence type="ECO:0000256" key="2">
    <source>
        <dbReference type="ARBA" id="ARBA00023002"/>
    </source>
</evidence>
<dbReference type="InterPro" id="IPR011284">
    <property type="entry name" value="3oxo_ACP_reduc"/>
</dbReference>
<evidence type="ECO:0000256" key="4">
    <source>
        <dbReference type="PIRSR" id="PIRSR611284-2"/>
    </source>
</evidence>
<comment type="similarity">
    <text evidence="1 5">Belongs to the short-chain dehydrogenases/reductases (SDR) family.</text>
</comment>
<dbReference type="UniPathway" id="UPA00094"/>
<keyword evidence="5" id="KW-0275">Fatty acid biosynthesis</keyword>
<dbReference type="PRINTS" id="PR00081">
    <property type="entry name" value="GDHRDH"/>
</dbReference>
<dbReference type="InterPro" id="IPR036291">
    <property type="entry name" value="NAD(P)-bd_dom_sf"/>
</dbReference>
<dbReference type="PANTHER" id="PTHR42879:SF2">
    <property type="entry name" value="3-OXOACYL-[ACYL-CARRIER-PROTEIN] REDUCTASE FABG"/>
    <property type="match status" value="1"/>
</dbReference>
<feature type="binding site" evidence="4">
    <location>
        <position position="185"/>
    </location>
    <ligand>
        <name>NADP(+)</name>
        <dbReference type="ChEBI" id="CHEBI:58349"/>
    </ligand>
</feature>
<dbReference type="PANTHER" id="PTHR42879">
    <property type="entry name" value="3-OXOACYL-(ACYL-CARRIER-PROTEIN) REDUCTASE"/>
    <property type="match status" value="1"/>
</dbReference>
<proteinExistence type="inferred from homology"/>
<dbReference type="FunFam" id="3.40.50.720:FF:000173">
    <property type="entry name" value="3-oxoacyl-[acyl-carrier protein] reductase"/>
    <property type="match status" value="1"/>
</dbReference>
<evidence type="ECO:0000313" key="7">
    <source>
        <dbReference type="EMBL" id="ODS02954.1"/>
    </source>
</evidence>
<dbReference type="RefSeq" id="WP_069623851.1">
    <property type="nucleotide sequence ID" value="NZ_LPWD01000192.1"/>
</dbReference>
<reference evidence="7 8" key="1">
    <citation type="journal article" date="2016" name="Environ. Microbiol.">
        <title>New Methyloceanibacter diversity from North Sea sediments includes methanotroph containing solely the soluble methane monooxygenase.</title>
        <authorList>
            <person name="Vekeman B."/>
            <person name="Kerckhof F.M."/>
            <person name="Cremers G."/>
            <person name="de Vos P."/>
            <person name="Vandamme P."/>
            <person name="Boon N."/>
            <person name="Op den Camp H.J."/>
            <person name="Heylen K."/>
        </authorList>
    </citation>
    <scope>NUCLEOTIDE SEQUENCE [LARGE SCALE GENOMIC DNA]</scope>
    <source>
        <strain evidence="7 8">R-67177</strain>
    </source>
</reference>
<dbReference type="PRINTS" id="PR00080">
    <property type="entry name" value="SDRFAMILY"/>
</dbReference>
<gene>
    <name evidence="7" type="ORF">AUC71_12440</name>
</gene>